<dbReference type="InterPro" id="IPR013783">
    <property type="entry name" value="Ig-like_fold"/>
</dbReference>
<comment type="similarity">
    <text evidence="2 7">Belongs to the glycosyl hydrolase 3 family.</text>
</comment>
<dbReference type="PANTHER" id="PTHR30620:SF16">
    <property type="entry name" value="LYSOSOMAL BETA GLUCOSIDASE"/>
    <property type="match status" value="1"/>
</dbReference>
<dbReference type="SMART" id="SM01217">
    <property type="entry name" value="Fn3_like"/>
    <property type="match status" value="1"/>
</dbReference>
<dbReference type="EMBL" id="JARMAB010000014">
    <property type="protein sequence ID" value="MED1203696.1"/>
    <property type="molecule type" value="Genomic_DNA"/>
</dbReference>
<evidence type="ECO:0000256" key="3">
    <source>
        <dbReference type="ARBA" id="ARBA00012744"/>
    </source>
</evidence>
<dbReference type="InterPro" id="IPR019800">
    <property type="entry name" value="Glyco_hydro_3_AS"/>
</dbReference>
<dbReference type="RefSeq" id="WP_066268698.1">
    <property type="nucleotide sequence ID" value="NZ_JARMAB010000014.1"/>
</dbReference>
<evidence type="ECO:0000256" key="2">
    <source>
        <dbReference type="ARBA" id="ARBA00005336"/>
    </source>
</evidence>
<dbReference type="Pfam" id="PF01915">
    <property type="entry name" value="Glyco_hydro_3_C"/>
    <property type="match status" value="1"/>
</dbReference>
<evidence type="ECO:0000259" key="8">
    <source>
        <dbReference type="SMART" id="SM01217"/>
    </source>
</evidence>
<dbReference type="InterPro" id="IPR051915">
    <property type="entry name" value="Cellulose_Degrad_GH3"/>
</dbReference>
<evidence type="ECO:0000256" key="5">
    <source>
        <dbReference type="ARBA" id="ARBA00022801"/>
    </source>
</evidence>
<dbReference type="InterPro" id="IPR026891">
    <property type="entry name" value="Fn3-like"/>
</dbReference>
<keyword evidence="4" id="KW-0732">Signal</keyword>
<dbReference type="Gene3D" id="3.40.50.1700">
    <property type="entry name" value="Glycoside hydrolase family 3 C-terminal domain"/>
    <property type="match status" value="1"/>
</dbReference>
<dbReference type="Gene3D" id="3.20.20.300">
    <property type="entry name" value="Glycoside hydrolase, family 3, N-terminal domain"/>
    <property type="match status" value="1"/>
</dbReference>
<comment type="caution">
    <text evidence="9">The sequence shown here is derived from an EMBL/GenBank/DDBJ whole genome shotgun (WGS) entry which is preliminary data.</text>
</comment>
<dbReference type="PANTHER" id="PTHR30620">
    <property type="entry name" value="PERIPLASMIC BETA-GLUCOSIDASE-RELATED"/>
    <property type="match status" value="1"/>
</dbReference>
<dbReference type="Gene3D" id="2.60.40.10">
    <property type="entry name" value="Immunoglobulins"/>
    <property type="match status" value="1"/>
</dbReference>
<feature type="domain" description="Fibronectin type III-like" evidence="8">
    <location>
        <begin position="642"/>
        <end position="711"/>
    </location>
</feature>
<dbReference type="EC" id="3.2.1.21" evidence="3"/>
<keyword evidence="10" id="KW-1185">Reference proteome</keyword>
<dbReference type="GO" id="GO:0016787">
    <property type="term" value="F:hydrolase activity"/>
    <property type="evidence" value="ECO:0007669"/>
    <property type="project" value="UniProtKB-KW"/>
</dbReference>
<protein>
    <recommendedName>
        <fullName evidence="3">beta-glucosidase</fullName>
        <ecNumber evidence="3">3.2.1.21</ecNumber>
    </recommendedName>
</protein>
<dbReference type="Proteomes" id="UP001341444">
    <property type="component" value="Unassembled WGS sequence"/>
</dbReference>
<evidence type="ECO:0000256" key="6">
    <source>
        <dbReference type="ARBA" id="ARBA00023295"/>
    </source>
</evidence>
<dbReference type="InterPro" id="IPR017853">
    <property type="entry name" value="GH"/>
</dbReference>
<dbReference type="PROSITE" id="PS00775">
    <property type="entry name" value="GLYCOSYL_HYDROL_F3"/>
    <property type="match status" value="1"/>
</dbReference>
<proteinExistence type="inferred from homology"/>
<dbReference type="InterPro" id="IPR036881">
    <property type="entry name" value="Glyco_hydro_3_C_sf"/>
</dbReference>
<comment type="catalytic activity">
    <reaction evidence="1">
        <text>Hydrolysis of terminal, non-reducing beta-D-glucosyl residues with release of beta-D-glucose.</text>
        <dbReference type="EC" id="3.2.1.21"/>
    </reaction>
</comment>
<dbReference type="InterPro" id="IPR002772">
    <property type="entry name" value="Glyco_hydro_3_C"/>
</dbReference>
<organism evidence="9 10">
    <name type="scientific">Heyndrickxia acidicola</name>
    <dbReference type="NCBI Taxonomy" id="209389"/>
    <lineage>
        <taxon>Bacteria</taxon>
        <taxon>Bacillati</taxon>
        <taxon>Bacillota</taxon>
        <taxon>Bacilli</taxon>
        <taxon>Bacillales</taxon>
        <taxon>Bacillaceae</taxon>
        <taxon>Heyndrickxia</taxon>
    </lineage>
</organism>
<evidence type="ECO:0000256" key="7">
    <source>
        <dbReference type="RuleBase" id="RU361161"/>
    </source>
</evidence>
<evidence type="ECO:0000313" key="10">
    <source>
        <dbReference type="Proteomes" id="UP001341444"/>
    </source>
</evidence>
<dbReference type="Pfam" id="PF00933">
    <property type="entry name" value="Glyco_hydro_3"/>
    <property type="match status" value="1"/>
</dbReference>
<name>A0ABU6MGA2_9BACI</name>
<dbReference type="SUPFAM" id="SSF52279">
    <property type="entry name" value="Beta-D-glucan exohydrolase, C-terminal domain"/>
    <property type="match status" value="1"/>
</dbReference>
<sequence>MKTVKTNIQSILEQMTLDEKISQLLQLAAPFFNGSKESGQITGPMAEMGISDEDVRNSGSVLGAAGAKEVIHIQEAHLKENRLGIPLLFMADIIHGYKTIFPVPLAIGCSWNPELAQKSAEIAAKEAAVSGIHVTFAPMVDLVRDPRWGRVMESTGEDPFLNSVFARAFVRGFQGDDLTGDKEKVAACVKHFAAYGAAEGGRDYNTVDMSERQLREYYLPAYKAALDEGCQMVMTAFNILDGIPSTGNKKLMRDLLREEWGFDGVLISDWGAVKELIPHGTAANKAEAALKAITAGVDIEMMTSCYVHHLKELVEKGNLNTALIDEAVLRILRLKETLGLFDNPYRGANVKREKEVIRCESHLELSRELAVKSCVLLKNEGVLPLKPDQKIALIGPFAQSGDLLGAWSWLGSKEDTVQLYDGLKERAPHSHISVSQGCDIETGTEEQRNAAFKAAGEVDIIVLALGESSNMSGEASCRSDIRLPQVQLDLIAKLKELNKPMVTVLFNGRPLDLHGVADETDAVLEAWYPGSEGGRAVADLLYGEAVPTGRLSMSFPYSAGQIPVYYNQFNTGRPKDAPDAQEYYVSRYLDIPNEPLFPFGFGLSYTSFSYSDAKLSAAHMTLETPFKVSVCVTNTGEIPGEEIVQLYVRDITGEVVRPLKELKAFQHVFLQAGETKEVTFTLTEEQLRYHHADLAYKSDAGSFAVYVGPNSRDAVEMIFNLEK</sequence>
<reference evidence="9 10" key="1">
    <citation type="submission" date="2023-03" db="EMBL/GenBank/DDBJ databases">
        <title>Bacillus Genome Sequencing.</title>
        <authorList>
            <person name="Dunlap C."/>
        </authorList>
    </citation>
    <scope>NUCLEOTIDE SEQUENCE [LARGE SCALE GENOMIC DNA]</scope>
    <source>
        <strain evidence="9 10">B-23453</strain>
    </source>
</reference>
<keyword evidence="5 7" id="KW-0378">Hydrolase</keyword>
<dbReference type="InterPro" id="IPR036962">
    <property type="entry name" value="Glyco_hydro_3_N_sf"/>
</dbReference>
<dbReference type="SUPFAM" id="SSF51445">
    <property type="entry name" value="(Trans)glycosidases"/>
    <property type="match status" value="1"/>
</dbReference>
<gene>
    <name evidence="9" type="ORF">P4T90_11520</name>
</gene>
<evidence type="ECO:0000313" key="9">
    <source>
        <dbReference type="EMBL" id="MED1203696.1"/>
    </source>
</evidence>
<dbReference type="InterPro" id="IPR001764">
    <property type="entry name" value="Glyco_hydro_3_N"/>
</dbReference>
<evidence type="ECO:0000256" key="4">
    <source>
        <dbReference type="ARBA" id="ARBA00022729"/>
    </source>
</evidence>
<dbReference type="PRINTS" id="PR00133">
    <property type="entry name" value="GLHYDRLASE3"/>
</dbReference>
<dbReference type="Pfam" id="PF14310">
    <property type="entry name" value="Fn3-like"/>
    <property type="match status" value="1"/>
</dbReference>
<accession>A0ABU6MGA2</accession>
<keyword evidence="6 7" id="KW-0326">Glycosidase</keyword>
<evidence type="ECO:0000256" key="1">
    <source>
        <dbReference type="ARBA" id="ARBA00000448"/>
    </source>
</evidence>